<organism evidence="6 7">
    <name type="scientific">Operophtera brumata</name>
    <name type="common">Winter moth</name>
    <name type="synonym">Phalaena brumata</name>
    <dbReference type="NCBI Taxonomy" id="104452"/>
    <lineage>
        <taxon>Eukaryota</taxon>
        <taxon>Metazoa</taxon>
        <taxon>Ecdysozoa</taxon>
        <taxon>Arthropoda</taxon>
        <taxon>Hexapoda</taxon>
        <taxon>Insecta</taxon>
        <taxon>Pterygota</taxon>
        <taxon>Neoptera</taxon>
        <taxon>Endopterygota</taxon>
        <taxon>Lepidoptera</taxon>
        <taxon>Glossata</taxon>
        <taxon>Ditrysia</taxon>
        <taxon>Geometroidea</taxon>
        <taxon>Geometridae</taxon>
        <taxon>Larentiinae</taxon>
        <taxon>Operophtera</taxon>
    </lineage>
</organism>
<keyword evidence="4" id="KW-0472">Membrane</keyword>
<protein>
    <submittedName>
        <fullName evidence="6">Tetraspanin</fullName>
    </submittedName>
</protein>
<accession>A0A0L7LBJ3</accession>
<dbReference type="SUPFAM" id="SSF48652">
    <property type="entry name" value="Tetraspanin"/>
    <property type="match status" value="1"/>
</dbReference>
<dbReference type="Proteomes" id="UP000037510">
    <property type="component" value="Unassembled WGS sequence"/>
</dbReference>
<dbReference type="STRING" id="104452.A0A0L7LBJ3"/>
<gene>
    <name evidence="6" type="ORF">OBRU01_12271</name>
</gene>
<dbReference type="Pfam" id="PF00335">
    <property type="entry name" value="Tetraspanin"/>
    <property type="match status" value="1"/>
</dbReference>
<dbReference type="InterPro" id="IPR008952">
    <property type="entry name" value="Tetraspanin_EC2_sf"/>
</dbReference>
<reference evidence="6 7" key="1">
    <citation type="journal article" date="2015" name="Genome Biol. Evol.">
        <title>The genome of winter moth (Operophtera brumata) provides a genomic perspective on sexual dimorphism and phenology.</title>
        <authorList>
            <person name="Derks M.F."/>
            <person name="Smit S."/>
            <person name="Salis L."/>
            <person name="Schijlen E."/>
            <person name="Bossers A."/>
            <person name="Mateman C."/>
            <person name="Pijl A.S."/>
            <person name="de Ridder D."/>
            <person name="Groenen M.A."/>
            <person name="Visser M.E."/>
            <person name="Megens H.J."/>
        </authorList>
    </citation>
    <scope>NUCLEOTIDE SEQUENCE [LARGE SCALE GENOMIC DNA]</scope>
    <source>
        <strain evidence="6">WM2013NL</strain>
        <tissue evidence="6">Head and thorax</tissue>
    </source>
</reference>
<keyword evidence="5" id="KW-0732">Signal</keyword>
<proteinExistence type="predicted"/>
<keyword evidence="3" id="KW-1133">Transmembrane helix</keyword>
<feature type="chain" id="PRO_5005573173" evidence="5">
    <location>
        <begin position="18"/>
        <end position="134"/>
    </location>
</feature>
<evidence type="ECO:0000256" key="2">
    <source>
        <dbReference type="ARBA" id="ARBA00022692"/>
    </source>
</evidence>
<dbReference type="GO" id="GO:0016020">
    <property type="term" value="C:membrane"/>
    <property type="evidence" value="ECO:0007669"/>
    <property type="project" value="UniProtKB-SubCell"/>
</dbReference>
<sequence>MAVATASMVMLALGVSAMSGLSRVVREPAALNASMLRAMSHVWFDPAVRNSFSAMQLELKCCGVHSYSDWYQYRRSIPPACCGNTCNGKRCEQCTVPLYTTGCLCPALSELRNFSNSLSILASAIVLILVSATF</sequence>
<keyword evidence="7" id="KW-1185">Reference proteome</keyword>
<dbReference type="Gene3D" id="1.10.1450.10">
    <property type="entry name" value="Tetraspanin"/>
    <property type="match status" value="1"/>
</dbReference>
<feature type="signal peptide" evidence="5">
    <location>
        <begin position="1"/>
        <end position="17"/>
    </location>
</feature>
<dbReference type="InterPro" id="IPR018499">
    <property type="entry name" value="Tetraspanin/Peripherin"/>
</dbReference>
<evidence type="ECO:0000256" key="5">
    <source>
        <dbReference type="SAM" id="SignalP"/>
    </source>
</evidence>
<evidence type="ECO:0000256" key="4">
    <source>
        <dbReference type="ARBA" id="ARBA00023136"/>
    </source>
</evidence>
<keyword evidence="2" id="KW-0812">Transmembrane</keyword>
<evidence type="ECO:0000256" key="3">
    <source>
        <dbReference type="ARBA" id="ARBA00022989"/>
    </source>
</evidence>
<dbReference type="AlphaFoldDB" id="A0A0L7LBJ3"/>
<dbReference type="EMBL" id="JTDY01001836">
    <property type="protein sequence ID" value="KOB72764.1"/>
    <property type="molecule type" value="Genomic_DNA"/>
</dbReference>
<evidence type="ECO:0000313" key="7">
    <source>
        <dbReference type="Proteomes" id="UP000037510"/>
    </source>
</evidence>
<comment type="caution">
    <text evidence="6">The sequence shown here is derived from an EMBL/GenBank/DDBJ whole genome shotgun (WGS) entry which is preliminary data.</text>
</comment>
<evidence type="ECO:0000313" key="6">
    <source>
        <dbReference type="EMBL" id="KOB72764.1"/>
    </source>
</evidence>
<comment type="subcellular location">
    <subcellularLocation>
        <location evidence="1">Membrane</location>
        <topology evidence="1">Multi-pass membrane protein</topology>
    </subcellularLocation>
</comment>
<name>A0A0L7LBJ3_OPEBR</name>
<dbReference type="CDD" id="cd03127">
    <property type="entry name" value="tetraspanin_LEL"/>
    <property type="match status" value="1"/>
</dbReference>
<evidence type="ECO:0000256" key="1">
    <source>
        <dbReference type="ARBA" id="ARBA00004141"/>
    </source>
</evidence>